<dbReference type="AlphaFoldDB" id="A0A229P3I2"/>
<dbReference type="InterPro" id="IPR028082">
    <property type="entry name" value="Peripla_BP_I"/>
</dbReference>
<keyword evidence="6" id="KW-1185">Reference proteome</keyword>
<dbReference type="Gene3D" id="3.40.50.2300">
    <property type="match status" value="2"/>
</dbReference>
<dbReference type="EMBL" id="NMUQ01000001">
    <property type="protein sequence ID" value="OXM16803.1"/>
    <property type="molecule type" value="Genomic_DNA"/>
</dbReference>
<dbReference type="GO" id="GO:0000976">
    <property type="term" value="F:transcription cis-regulatory region binding"/>
    <property type="evidence" value="ECO:0007669"/>
    <property type="project" value="TreeGrafter"/>
</dbReference>
<dbReference type="Pfam" id="PF13377">
    <property type="entry name" value="Peripla_BP_3"/>
    <property type="match status" value="1"/>
</dbReference>
<dbReference type="Pfam" id="PF00356">
    <property type="entry name" value="LacI"/>
    <property type="match status" value="1"/>
</dbReference>
<sequence length="347" mass="38542">MTTLKDVAERVGVSISTVSRVVNNEASHSVRSETRRKIWNAVTELGYQPTKSAKNQEGDKKHPAVGSPVGCILAVTQNKYNHPYFSGILEGIEKGIAEMGYELAFVQSVDDLRNPAVLNRILYENTPDGLILVEGLEPDLYAQLKKRIPHLIGVDVSDPGIPRITYDRVEAAKVVVQHLLQQGHRRIAFIGGAGLSHTIEKEKRYRGYREALWEADISIDPDWVIDCGWDVEKSYQRTKELLKNKENRPTAIFAASDMIAISAMRAANESGMRIPDDIAFAGIDNIEMSAYSSPPLTTVHIPKLEIGNIAAKTLIDYIGGRYPVPVKISVPFELKIRQSSVKEPRNS</sequence>
<organism evidence="5 6">
    <name type="scientific">Paenibacillus herberti</name>
    <dbReference type="NCBI Taxonomy" id="1619309"/>
    <lineage>
        <taxon>Bacteria</taxon>
        <taxon>Bacillati</taxon>
        <taxon>Bacillota</taxon>
        <taxon>Bacilli</taxon>
        <taxon>Bacillales</taxon>
        <taxon>Paenibacillaceae</taxon>
        <taxon>Paenibacillus</taxon>
    </lineage>
</organism>
<dbReference type="InterPro" id="IPR010982">
    <property type="entry name" value="Lambda_DNA-bd_dom_sf"/>
</dbReference>
<dbReference type="GO" id="GO:0003700">
    <property type="term" value="F:DNA-binding transcription factor activity"/>
    <property type="evidence" value="ECO:0007669"/>
    <property type="project" value="TreeGrafter"/>
</dbReference>
<dbReference type="InterPro" id="IPR000843">
    <property type="entry name" value="HTH_LacI"/>
</dbReference>
<evidence type="ECO:0000256" key="1">
    <source>
        <dbReference type="ARBA" id="ARBA00023015"/>
    </source>
</evidence>
<dbReference type="PRINTS" id="PR00036">
    <property type="entry name" value="HTHLACI"/>
</dbReference>
<reference evidence="5 6" key="1">
    <citation type="submission" date="2017-07" db="EMBL/GenBank/DDBJ databases">
        <title>Paenibacillus herberti R33 genome sequencing and assembly.</title>
        <authorList>
            <person name="Su W."/>
        </authorList>
    </citation>
    <scope>NUCLEOTIDE SEQUENCE [LARGE SCALE GENOMIC DNA]</scope>
    <source>
        <strain evidence="5 6">R33</strain>
    </source>
</reference>
<evidence type="ECO:0000313" key="6">
    <source>
        <dbReference type="Proteomes" id="UP000215145"/>
    </source>
</evidence>
<gene>
    <name evidence="5" type="ORF">CGZ75_09165</name>
</gene>
<dbReference type="SUPFAM" id="SSF47413">
    <property type="entry name" value="lambda repressor-like DNA-binding domains"/>
    <property type="match status" value="1"/>
</dbReference>
<dbReference type="PROSITE" id="PS50932">
    <property type="entry name" value="HTH_LACI_2"/>
    <property type="match status" value="1"/>
</dbReference>
<dbReference type="CDD" id="cd01392">
    <property type="entry name" value="HTH_LacI"/>
    <property type="match status" value="1"/>
</dbReference>
<dbReference type="PANTHER" id="PTHR30146">
    <property type="entry name" value="LACI-RELATED TRANSCRIPTIONAL REPRESSOR"/>
    <property type="match status" value="1"/>
</dbReference>
<dbReference type="RefSeq" id="WP_089523885.1">
    <property type="nucleotide sequence ID" value="NZ_NMUQ01000001.1"/>
</dbReference>
<dbReference type="Gene3D" id="1.10.260.40">
    <property type="entry name" value="lambda repressor-like DNA-binding domains"/>
    <property type="match status" value="1"/>
</dbReference>
<feature type="domain" description="HTH lacI-type" evidence="4">
    <location>
        <begin position="2"/>
        <end position="55"/>
    </location>
</feature>
<dbReference type="InterPro" id="IPR046335">
    <property type="entry name" value="LacI/GalR-like_sensor"/>
</dbReference>
<keyword evidence="1" id="KW-0805">Transcription regulation</keyword>
<dbReference type="SMART" id="SM00354">
    <property type="entry name" value="HTH_LACI"/>
    <property type="match status" value="1"/>
</dbReference>
<dbReference type="Proteomes" id="UP000215145">
    <property type="component" value="Unassembled WGS sequence"/>
</dbReference>
<evidence type="ECO:0000259" key="4">
    <source>
        <dbReference type="PROSITE" id="PS50932"/>
    </source>
</evidence>
<keyword evidence="2" id="KW-0238">DNA-binding</keyword>
<dbReference type="OrthoDB" id="43195at2"/>
<accession>A0A229P3I2</accession>
<evidence type="ECO:0000256" key="3">
    <source>
        <dbReference type="ARBA" id="ARBA00023163"/>
    </source>
</evidence>
<dbReference type="PROSITE" id="PS00356">
    <property type="entry name" value="HTH_LACI_1"/>
    <property type="match status" value="1"/>
</dbReference>
<comment type="caution">
    <text evidence="5">The sequence shown here is derived from an EMBL/GenBank/DDBJ whole genome shotgun (WGS) entry which is preliminary data.</text>
</comment>
<name>A0A229P3I2_9BACL</name>
<keyword evidence="3" id="KW-0804">Transcription</keyword>
<evidence type="ECO:0000256" key="2">
    <source>
        <dbReference type="ARBA" id="ARBA00023125"/>
    </source>
</evidence>
<proteinExistence type="predicted"/>
<dbReference type="CDD" id="cd01544">
    <property type="entry name" value="PBP1_GalR"/>
    <property type="match status" value="1"/>
</dbReference>
<dbReference type="PANTHER" id="PTHR30146:SF109">
    <property type="entry name" value="HTH-TYPE TRANSCRIPTIONAL REGULATOR GALS"/>
    <property type="match status" value="1"/>
</dbReference>
<evidence type="ECO:0000313" key="5">
    <source>
        <dbReference type="EMBL" id="OXM16803.1"/>
    </source>
</evidence>
<dbReference type="SUPFAM" id="SSF53822">
    <property type="entry name" value="Periplasmic binding protein-like I"/>
    <property type="match status" value="1"/>
</dbReference>
<protein>
    <submittedName>
        <fullName evidence="5">LacI family transcriptional regulator</fullName>
    </submittedName>
</protein>